<protein>
    <submittedName>
        <fullName evidence="2">Uncharacterized protein</fullName>
    </submittedName>
</protein>
<name>A0A1W1VIH2_9DEIO</name>
<reference evidence="2" key="1">
    <citation type="submission" date="2017-04" db="EMBL/GenBank/DDBJ databases">
        <authorList>
            <person name="Afonso C.L."/>
            <person name="Miller P.J."/>
            <person name="Scott M.A."/>
            <person name="Spackman E."/>
            <person name="Goraichik I."/>
            <person name="Dimitrov K.M."/>
            <person name="Suarez D.L."/>
            <person name="Swayne D.E."/>
        </authorList>
    </citation>
    <scope>NUCLEOTIDE SEQUENCE [LARGE SCALE GENOMIC DNA]</scope>
    <source>
        <strain evidence="2">KR-140</strain>
    </source>
</reference>
<dbReference type="EMBL" id="FWWU01000009">
    <property type="protein sequence ID" value="SMB93185.1"/>
    <property type="molecule type" value="Genomic_DNA"/>
</dbReference>
<accession>A0A1W1VIH2</accession>
<sequence>MQRVLLLQNQDRLLTSGALEGMYETDIDLPFPPSQPDGGTQPSA</sequence>
<evidence type="ECO:0000256" key="1">
    <source>
        <dbReference type="SAM" id="MobiDB-lite"/>
    </source>
</evidence>
<gene>
    <name evidence="2" type="ORF">SAMN00790413_01881</name>
</gene>
<keyword evidence="3" id="KW-1185">Reference proteome</keyword>
<organism evidence="2 3">
    <name type="scientific">Deinococcus hopiensis KR-140</name>
    <dbReference type="NCBI Taxonomy" id="695939"/>
    <lineage>
        <taxon>Bacteria</taxon>
        <taxon>Thermotogati</taxon>
        <taxon>Deinococcota</taxon>
        <taxon>Deinococci</taxon>
        <taxon>Deinococcales</taxon>
        <taxon>Deinococcaceae</taxon>
        <taxon>Deinococcus</taxon>
    </lineage>
</organism>
<dbReference type="AlphaFoldDB" id="A0A1W1VIH2"/>
<dbReference type="RefSeq" id="WP_281255888.1">
    <property type="nucleotide sequence ID" value="NZ_FWWU01000009.1"/>
</dbReference>
<dbReference type="STRING" id="695939.SAMN00790413_01881"/>
<dbReference type="Proteomes" id="UP000192582">
    <property type="component" value="Unassembled WGS sequence"/>
</dbReference>
<proteinExistence type="predicted"/>
<evidence type="ECO:0000313" key="3">
    <source>
        <dbReference type="Proteomes" id="UP000192582"/>
    </source>
</evidence>
<feature type="region of interest" description="Disordered" evidence="1">
    <location>
        <begin position="25"/>
        <end position="44"/>
    </location>
</feature>
<evidence type="ECO:0000313" key="2">
    <source>
        <dbReference type="EMBL" id="SMB93185.1"/>
    </source>
</evidence>